<dbReference type="Gene3D" id="1.20.1250.20">
    <property type="entry name" value="MFS general substrate transporter like domains"/>
    <property type="match status" value="1"/>
</dbReference>
<dbReference type="Pfam" id="PF07690">
    <property type="entry name" value="MFS_1"/>
    <property type="match status" value="1"/>
</dbReference>
<feature type="transmembrane region" description="Helical" evidence="5">
    <location>
        <begin position="207"/>
        <end position="225"/>
    </location>
</feature>
<feature type="transmembrane region" description="Helical" evidence="5">
    <location>
        <begin position="107"/>
        <end position="128"/>
    </location>
</feature>
<keyword evidence="8" id="KW-1185">Reference proteome</keyword>
<feature type="transmembrane region" description="Helical" evidence="5">
    <location>
        <begin position="443"/>
        <end position="461"/>
    </location>
</feature>
<feature type="transmembrane region" description="Helical" evidence="5">
    <location>
        <begin position="309"/>
        <end position="335"/>
    </location>
</feature>
<evidence type="ECO:0000256" key="4">
    <source>
        <dbReference type="ARBA" id="ARBA00023136"/>
    </source>
</evidence>
<dbReference type="CDD" id="cd17321">
    <property type="entry name" value="MFS_MMR_MDR_like"/>
    <property type="match status" value="1"/>
</dbReference>
<proteinExistence type="predicted"/>
<evidence type="ECO:0000256" key="5">
    <source>
        <dbReference type="SAM" id="Phobius"/>
    </source>
</evidence>
<evidence type="ECO:0000313" key="7">
    <source>
        <dbReference type="EMBL" id="GIM70512.1"/>
    </source>
</evidence>
<feature type="transmembrane region" description="Helical" evidence="5">
    <location>
        <begin position="237"/>
        <end position="256"/>
    </location>
</feature>
<evidence type="ECO:0000259" key="6">
    <source>
        <dbReference type="PROSITE" id="PS50850"/>
    </source>
</evidence>
<feature type="transmembrane region" description="Helical" evidence="5">
    <location>
        <begin position="417"/>
        <end position="437"/>
    </location>
</feature>
<keyword evidence="3 5" id="KW-1133">Transmembrane helix</keyword>
<dbReference type="AlphaFoldDB" id="A0A919VNV9"/>
<evidence type="ECO:0000256" key="2">
    <source>
        <dbReference type="ARBA" id="ARBA00022692"/>
    </source>
</evidence>
<dbReference type="Gene3D" id="1.20.1720.10">
    <property type="entry name" value="Multidrug resistance protein D"/>
    <property type="match status" value="1"/>
</dbReference>
<comment type="caution">
    <text evidence="7">The sequence shown here is derived from an EMBL/GenBank/DDBJ whole genome shotgun (WGS) entry which is preliminary data.</text>
</comment>
<dbReference type="GO" id="GO:0022857">
    <property type="term" value="F:transmembrane transporter activity"/>
    <property type="evidence" value="ECO:0007669"/>
    <property type="project" value="InterPro"/>
</dbReference>
<dbReference type="Proteomes" id="UP000680865">
    <property type="component" value="Unassembled WGS sequence"/>
</dbReference>
<feature type="transmembrane region" description="Helical" evidence="5">
    <location>
        <begin position="174"/>
        <end position="195"/>
    </location>
</feature>
<dbReference type="PROSITE" id="PS50850">
    <property type="entry name" value="MFS"/>
    <property type="match status" value="1"/>
</dbReference>
<accession>A0A919VNV9</accession>
<feature type="transmembrane region" description="Helical" evidence="5">
    <location>
        <begin position="342"/>
        <end position="361"/>
    </location>
</feature>
<feature type="domain" description="Major facilitator superfamily (MFS) profile" evidence="6">
    <location>
        <begin position="16"/>
        <end position="466"/>
    </location>
</feature>
<dbReference type="InterPro" id="IPR036259">
    <property type="entry name" value="MFS_trans_sf"/>
</dbReference>
<evidence type="ECO:0000256" key="3">
    <source>
        <dbReference type="ARBA" id="ARBA00022989"/>
    </source>
</evidence>
<protein>
    <recommendedName>
        <fullName evidence="6">Major facilitator superfamily (MFS) profile domain-containing protein</fullName>
    </recommendedName>
</protein>
<dbReference type="SUPFAM" id="SSF103473">
    <property type="entry name" value="MFS general substrate transporter"/>
    <property type="match status" value="1"/>
</dbReference>
<dbReference type="GO" id="GO:0005886">
    <property type="term" value="C:plasma membrane"/>
    <property type="evidence" value="ECO:0007669"/>
    <property type="project" value="UniProtKB-SubCell"/>
</dbReference>
<sequence>MSVDTARQTHPRAWLILALILCAEIMDLLDSTIVNVAAPSIARDLHAGSAALQWITGGYALTLAAFLIAGARLGDRFGRRTLFAVGAWAFVACSALCALAPDTPTLITGRLLQGVAAALLIPQGLGLLQEAFSPGDQGRAFSIFGPVVGLAAVLGPVLGGVLVDADLFGTGWRMIFLINLPIGILAAVGATRIFPQSRAESAPRLDITGTLLVGAAALLIAYPLIQGREAGWPAWTYALIAGGLATLGALVLWTRLRLRTGRDPLVQPSVFSHRGFSGGVLITLAFFGATFGVGLALTLFLQLGRGFSAIHAGLTATPFALGSSVGAIIGAAVLAPRIGRNTLQLGNALQAAGLILTLVVLSRTQLTVTSWDLALPLLVWGLGIGLVIAPLFDFVLAALTEDEVGSGSGVLNTLQQLGSATGIAAIGTVFFAAPGYLAGFERSLQAGLGITVALAALTFLLPRQARP</sequence>
<feature type="transmembrane region" description="Helical" evidence="5">
    <location>
        <begin position="373"/>
        <end position="396"/>
    </location>
</feature>
<dbReference type="InterPro" id="IPR011701">
    <property type="entry name" value="MFS"/>
</dbReference>
<gene>
    <name evidence="7" type="ORF">Aco04nite_20670</name>
</gene>
<dbReference type="EMBL" id="BOQP01000008">
    <property type="protein sequence ID" value="GIM70512.1"/>
    <property type="molecule type" value="Genomic_DNA"/>
</dbReference>
<dbReference type="PANTHER" id="PTHR42718:SF39">
    <property type="entry name" value="ACTINORHODIN TRANSPORTER-RELATED"/>
    <property type="match status" value="1"/>
</dbReference>
<reference evidence="7" key="1">
    <citation type="submission" date="2021-03" db="EMBL/GenBank/DDBJ databases">
        <title>Whole genome shotgun sequence of Actinoplanes consettensis NBRC 14913.</title>
        <authorList>
            <person name="Komaki H."/>
            <person name="Tamura T."/>
        </authorList>
    </citation>
    <scope>NUCLEOTIDE SEQUENCE</scope>
    <source>
        <strain evidence="7">NBRC 14913</strain>
    </source>
</reference>
<feature type="transmembrane region" description="Helical" evidence="5">
    <location>
        <begin position="50"/>
        <end position="69"/>
    </location>
</feature>
<evidence type="ECO:0000313" key="8">
    <source>
        <dbReference type="Proteomes" id="UP000680865"/>
    </source>
</evidence>
<keyword evidence="4 5" id="KW-0472">Membrane</keyword>
<feature type="transmembrane region" description="Helical" evidence="5">
    <location>
        <begin position="140"/>
        <end position="162"/>
    </location>
</feature>
<dbReference type="RefSeq" id="WP_212996962.1">
    <property type="nucleotide sequence ID" value="NZ_BAAATW010000003.1"/>
</dbReference>
<dbReference type="InterPro" id="IPR020846">
    <property type="entry name" value="MFS_dom"/>
</dbReference>
<feature type="transmembrane region" description="Helical" evidence="5">
    <location>
        <begin position="12"/>
        <end position="38"/>
    </location>
</feature>
<organism evidence="7 8">
    <name type="scientific">Winogradskya consettensis</name>
    <dbReference type="NCBI Taxonomy" id="113560"/>
    <lineage>
        <taxon>Bacteria</taxon>
        <taxon>Bacillati</taxon>
        <taxon>Actinomycetota</taxon>
        <taxon>Actinomycetes</taxon>
        <taxon>Micromonosporales</taxon>
        <taxon>Micromonosporaceae</taxon>
        <taxon>Winogradskya</taxon>
    </lineage>
</organism>
<dbReference type="PRINTS" id="PR01036">
    <property type="entry name" value="TCRTETB"/>
</dbReference>
<name>A0A919VNV9_9ACTN</name>
<keyword evidence="2 5" id="KW-0812">Transmembrane</keyword>
<feature type="transmembrane region" description="Helical" evidence="5">
    <location>
        <begin position="276"/>
        <end position="303"/>
    </location>
</feature>
<dbReference type="PANTHER" id="PTHR42718">
    <property type="entry name" value="MAJOR FACILITATOR SUPERFAMILY MULTIDRUG TRANSPORTER MFSC"/>
    <property type="match status" value="1"/>
</dbReference>
<feature type="transmembrane region" description="Helical" evidence="5">
    <location>
        <begin position="81"/>
        <end position="101"/>
    </location>
</feature>
<comment type="subcellular location">
    <subcellularLocation>
        <location evidence="1">Cell membrane</location>
        <topology evidence="1">Multi-pass membrane protein</topology>
    </subcellularLocation>
</comment>
<evidence type="ECO:0000256" key="1">
    <source>
        <dbReference type="ARBA" id="ARBA00004651"/>
    </source>
</evidence>